<gene>
    <name evidence="5" type="ORF">C6P61_00195</name>
</gene>
<name>A0A2S9KJA4_9BURK</name>
<accession>A0A2S9KJA4</accession>
<evidence type="ECO:0000313" key="5">
    <source>
        <dbReference type="EMBL" id="PRD70541.1"/>
    </source>
</evidence>
<comment type="caution">
    <text evidence="5">The sequence shown here is derived from an EMBL/GenBank/DDBJ whole genome shotgun (WGS) entry which is preliminary data.</text>
</comment>
<dbReference type="EMBL" id="PVLR01000001">
    <property type="protein sequence ID" value="PRD70541.1"/>
    <property type="molecule type" value="Genomic_DNA"/>
</dbReference>
<dbReference type="PANTHER" id="PTHR46268">
    <property type="entry name" value="STRESS RESPONSE PROTEIN NHAX"/>
    <property type="match status" value="1"/>
</dbReference>
<organism evidence="5 6">
    <name type="scientific">Malikia spinosa</name>
    <dbReference type="NCBI Taxonomy" id="86180"/>
    <lineage>
        <taxon>Bacteria</taxon>
        <taxon>Pseudomonadati</taxon>
        <taxon>Pseudomonadota</taxon>
        <taxon>Betaproteobacteria</taxon>
        <taxon>Burkholderiales</taxon>
        <taxon>Comamonadaceae</taxon>
        <taxon>Malikia</taxon>
    </lineage>
</organism>
<keyword evidence="3" id="KW-0067">ATP-binding</keyword>
<dbReference type="InterPro" id="IPR014729">
    <property type="entry name" value="Rossmann-like_a/b/a_fold"/>
</dbReference>
<dbReference type="RefSeq" id="WP_105727907.1">
    <property type="nucleotide sequence ID" value="NZ_PVLR01000001.1"/>
</dbReference>
<dbReference type="Gene3D" id="3.40.50.620">
    <property type="entry name" value="HUPs"/>
    <property type="match status" value="1"/>
</dbReference>
<evidence type="ECO:0000259" key="4">
    <source>
        <dbReference type="Pfam" id="PF00582"/>
    </source>
</evidence>
<keyword evidence="2" id="KW-0547">Nucleotide-binding</keyword>
<keyword evidence="6" id="KW-1185">Reference proteome</keyword>
<dbReference type="CDD" id="cd00293">
    <property type="entry name" value="USP-like"/>
    <property type="match status" value="1"/>
</dbReference>
<dbReference type="OrthoDB" id="9792500at2"/>
<dbReference type="InterPro" id="IPR006015">
    <property type="entry name" value="Universal_stress_UspA"/>
</dbReference>
<dbReference type="InterPro" id="IPR006016">
    <property type="entry name" value="UspA"/>
</dbReference>
<evidence type="ECO:0000256" key="1">
    <source>
        <dbReference type="ARBA" id="ARBA00008791"/>
    </source>
</evidence>
<feature type="domain" description="UspA" evidence="4">
    <location>
        <begin position="2"/>
        <end position="140"/>
    </location>
</feature>
<proteinExistence type="inferred from homology"/>
<dbReference type="PANTHER" id="PTHR46268:SF27">
    <property type="entry name" value="UNIVERSAL STRESS PROTEIN RV2623"/>
    <property type="match status" value="1"/>
</dbReference>
<sequence length="140" mass="14709">MKILLAVDGSLFTQKMLAYLTTHPELFGPHNQFMVFTAVAALPPRARAAVGHDVANGYYEEEAAKVDGPVLAYLASNGIRPEVKHQVGPAGELIAKAATDGSFDLVLMGSHGHGALGNLVLGSVATQVLAHCKVPVLLVR</sequence>
<evidence type="ECO:0000313" key="6">
    <source>
        <dbReference type="Proteomes" id="UP000238326"/>
    </source>
</evidence>
<dbReference type="SUPFAM" id="SSF52402">
    <property type="entry name" value="Adenine nucleotide alpha hydrolases-like"/>
    <property type="match status" value="1"/>
</dbReference>
<reference evidence="5 6" key="1">
    <citation type="submission" date="2018-03" db="EMBL/GenBank/DDBJ databases">
        <title>Comparative genomics illustrates the genes involved in a hyperalkaliphilic mechanisms of Serpentinomonas isolated from highly-alkaline calcium-rich serpentinized springs.</title>
        <authorList>
            <person name="Suzuki S."/>
            <person name="Ishii S."/>
            <person name="Walworth N."/>
            <person name="Bird L."/>
            <person name="Kuenen J.G."/>
            <person name="Nealson K.H."/>
        </authorList>
    </citation>
    <scope>NUCLEOTIDE SEQUENCE [LARGE SCALE GENOMIC DNA]</scope>
    <source>
        <strain evidence="5 6">83</strain>
    </source>
</reference>
<dbReference type="GO" id="GO:0005524">
    <property type="term" value="F:ATP binding"/>
    <property type="evidence" value="ECO:0007669"/>
    <property type="project" value="UniProtKB-KW"/>
</dbReference>
<evidence type="ECO:0000256" key="3">
    <source>
        <dbReference type="ARBA" id="ARBA00022840"/>
    </source>
</evidence>
<comment type="similarity">
    <text evidence="1">Belongs to the universal stress protein A family.</text>
</comment>
<dbReference type="AlphaFoldDB" id="A0A2S9KJA4"/>
<evidence type="ECO:0000256" key="2">
    <source>
        <dbReference type="ARBA" id="ARBA00022741"/>
    </source>
</evidence>
<protein>
    <submittedName>
        <fullName evidence="5">Universal stress protein UspA</fullName>
    </submittedName>
</protein>
<dbReference type="Pfam" id="PF00582">
    <property type="entry name" value="Usp"/>
    <property type="match status" value="1"/>
</dbReference>
<dbReference type="Proteomes" id="UP000238326">
    <property type="component" value="Unassembled WGS sequence"/>
</dbReference>
<dbReference type="PRINTS" id="PR01438">
    <property type="entry name" value="UNVRSLSTRESS"/>
</dbReference>